<protein>
    <submittedName>
        <fullName evidence="2">Uncharacterized protein</fullName>
    </submittedName>
</protein>
<evidence type="ECO:0000313" key="3">
    <source>
        <dbReference type="Proteomes" id="UP000282184"/>
    </source>
</evidence>
<feature type="transmembrane region" description="Helical" evidence="1">
    <location>
        <begin position="65"/>
        <end position="84"/>
    </location>
</feature>
<keyword evidence="3" id="KW-1185">Reference proteome</keyword>
<dbReference type="EMBL" id="RXOF01000003">
    <property type="protein sequence ID" value="RTQ51723.1"/>
    <property type="molecule type" value="Genomic_DNA"/>
</dbReference>
<evidence type="ECO:0000313" key="2">
    <source>
        <dbReference type="EMBL" id="RTQ51723.1"/>
    </source>
</evidence>
<organism evidence="2 3">
    <name type="scientific">Hymenobacter gummosus</name>
    <dbReference type="NCBI Taxonomy" id="1776032"/>
    <lineage>
        <taxon>Bacteria</taxon>
        <taxon>Pseudomonadati</taxon>
        <taxon>Bacteroidota</taxon>
        <taxon>Cytophagia</taxon>
        <taxon>Cytophagales</taxon>
        <taxon>Hymenobacteraceae</taxon>
        <taxon>Hymenobacter</taxon>
    </lineage>
</organism>
<sequence>MEKYTARVLLLNLLALLLAAGLLRLLNQGREAGLGFMLMMAFAIGLLALLNLVGVVAADGHRKDFLLGLLLVLLVGFGVCLGTLTTY</sequence>
<name>A0A3S0H726_9BACT</name>
<gene>
    <name evidence="2" type="ORF">EJV47_07985</name>
</gene>
<accession>A0A3S0H726</accession>
<reference evidence="2 3" key="1">
    <citation type="submission" date="2018-12" db="EMBL/GenBank/DDBJ databases">
        <title>Hymenobacter gummosus sp. nov., isolated from a spring.</title>
        <authorList>
            <person name="Nie L."/>
        </authorList>
    </citation>
    <scope>NUCLEOTIDE SEQUENCE [LARGE SCALE GENOMIC DNA]</scope>
    <source>
        <strain evidence="2 3">KCTC 52166</strain>
    </source>
</reference>
<keyword evidence="1" id="KW-1133">Transmembrane helix</keyword>
<keyword evidence="1" id="KW-0812">Transmembrane</keyword>
<feature type="transmembrane region" description="Helical" evidence="1">
    <location>
        <begin position="34"/>
        <end position="58"/>
    </location>
</feature>
<evidence type="ECO:0000256" key="1">
    <source>
        <dbReference type="SAM" id="Phobius"/>
    </source>
</evidence>
<proteinExistence type="predicted"/>
<dbReference type="Proteomes" id="UP000282184">
    <property type="component" value="Unassembled WGS sequence"/>
</dbReference>
<dbReference type="AlphaFoldDB" id="A0A3S0H726"/>
<dbReference type="RefSeq" id="WP_126692615.1">
    <property type="nucleotide sequence ID" value="NZ_RXOF01000003.1"/>
</dbReference>
<comment type="caution">
    <text evidence="2">The sequence shown here is derived from an EMBL/GenBank/DDBJ whole genome shotgun (WGS) entry which is preliminary data.</text>
</comment>
<keyword evidence="1" id="KW-0472">Membrane</keyword>